<dbReference type="GO" id="GO:0010468">
    <property type="term" value="P:regulation of gene expression"/>
    <property type="evidence" value="ECO:0007669"/>
    <property type="project" value="TreeGrafter"/>
</dbReference>
<dbReference type="PROSITE" id="PS50157">
    <property type="entry name" value="ZINC_FINGER_C2H2_2"/>
    <property type="match status" value="6"/>
</dbReference>
<dbReference type="EMBL" id="BGZK01000179">
    <property type="protein sequence ID" value="GBP26280.1"/>
    <property type="molecule type" value="Genomic_DNA"/>
</dbReference>
<organism evidence="11 12">
    <name type="scientific">Eumeta variegata</name>
    <name type="common">Bagworm moth</name>
    <name type="synonym">Eumeta japonica</name>
    <dbReference type="NCBI Taxonomy" id="151549"/>
    <lineage>
        <taxon>Eukaryota</taxon>
        <taxon>Metazoa</taxon>
        <taxon>Ecdysozoa</taxon>
        <taxon>Arthropoda</taxon>
        <taxon>Hexapoda</taxon>
        <taxon>Insecta</taxon>
        <taxon>Pterygota</taxon>
        <taxon>Neoptera</taxon>
        <taxon>Endopterygota</taxon>
        <taxon>Lepidoptera</taxon>
        <taxon>Glossata</taxon>
        <taxon>Ditrysia</taxon>
        <taxon>Tineoidea</taxon>
        <taxon>Psychidae</taxon>
        <taxon>Oiketicinae</taxon>
        <taxon>Eumeta</taxon>
    </lineage>
</organism>
<gene>
    <name evidence="11" type="primary">Znf629</name>
    <name evidence="11" type="ORF">EVAR_95448_1</name>
</gene>
<evidence type="ECO:0000256" key="8">
    <source>
        <dbReference type="PROSITE-ProRule" id="PRU00042"/>
    </source>
</evidence>
<protein>
    <submittedName>
        <fullName evidence="11">Zinc finger protein 629</fullName>
    </submittedName>
</protein>
<sequence length="977" mass="112463">MEVDISVTASVQKHIKEPFNCFKVPLNYEGQGDDYVYPEEITIKEEKEDKDNEENLVTLEIKLENEEIPEIKEPELVSCHPNSSNTNDPEEILPTNDYYRVIKPILDTDTKSYVAKDCKDTFPQYDFCGNGQIEAHLQSQTKAPEHSENSISCFENAENILPTISEENAEEILPTVDAFKDNLLQPTTLQPSKFKQKYKCSECYASYQSLSRYRSHKKHHRNVEAQKSIKRYKNTMKRLTNVRGFPHFKCDQCDQKYIYVTSLEKHMLNCHAPFPVKLVKGSEILNNAENSNIGTVNWNENDNSEKVLPTNDFSHQSENNTLTYSETTELEGIMNNILKLQQCSVDASRDMLNEIEKKYECPNCRQSYKNSTTYRQHLHKHIKDEKLLLARRKSQISRRHAKANRGFTHFKCEKCNKKYSLLASLKKHMKNCLIEVKEEPHDYICTCKKIFSTESDMLVCFRRHEAKPANVNADNSDDNDTVKWPLTDSYISLLKDDSTAEVLLNNIKLLEKDVNILNSKMATISESPRELYECPKCFMSYSISRSYRTHINRHLSQTNRALKKTKMIIRMKLLKARNVYADFICDVCKYISTDSKDLENHRITCQIGENLETSVNTSHQSDMNTSTEPVSLQTQDSEQSNLQNSPSNNACTSSSRSHSLENTDNLSDLVQVTNDLNSKEICKGGETQRIHRCPKCSLFYINFAEFQQHLSKHNEEEMRILPKKMRVKTMRLFKQSTNFKCEKCNKIYVYEESLNRHMRQCQKPTGSEKFEINVYPCACGKTFSRKTRMESCLLSHSTKSSDTSPSVLEYNINTADGVKEILSTSGVCTTEGSLDLSTDKYKTSIQQEQTSNANGMSNRMSLFQTQTLSECEHLEGDEPEQDEETGTIAVKRVKDVRGLMLYKCNQCDRTYMHKGSLESHVNSQHKTEDMIPIVSEEYPCTCGKVFVRKSRMETCLKKSQLQRAGQVALLLNLQLLL</sequence>
<feature type="domain" description="C2H2-type" evidence="10">
    <location>
        <begin position="248"/>
        <end position="272"/>
    </location>
</feature>
<keyword evidence="5" id="KW-0862">Zinc</keyword>
<name>A0A4C1UJD5_EUMVA</name>
<accession>A0A4C1UJD5</accession>
<reference evidence="11 12" key="1">
    <citation type="journal article" date="2019" name="Commun. Biol.">
        <title>The bagworm genome reveals a unique fibroin gene that provides high tensile strength.</title>
        <authorList>
            <person name="Kono N."/>
            <person name="Nakamura H."/>
            <person name="Ohtoshi R."/>
            <person name="Tomita M."/>
            <person name="Numata K."/>
            <person name="Arakawa K."/>
        </authorList>
    </citation>
    <scope>NUCLEOTIDE SEQUENCE [LARGE SCALE GENOMIC DNA]</scope>
</reference>
<dbReference type="SMART" id="SM00355">
    <property type="entry name" value="ZnF_C2H2"/>
    <property type="match status" value="9"/>
</dbReference>
<keyword evidence="12" id="KW-1185">Reference proteome</keyword>
<dbReference type="GO" id="GO:0003677">
    <property type="term" value="F:DNA binding"/>
    <property type="evidence" value="ECO:0007669"/>
    <property type="project" value="UniProtKB-KW"/>
</dbReference>
<dbReference type="STRING" id="151549.A0A4C1UJD5"/>
<feature type="domain" description="C2H2-type" evidence="10">
    <location>
        <begin position="198"/>
        <end position="225"/>
    </location>
</feature>
<dbReference type="PANTHER" id="PTHR16515:SF49">
    <property type="entry name" value="GASTRULA ZINC FINGER PROTEIN XLCGF49.1-LIKE-RELATED"/>
    <property type="match status" value="1"/>
</dbReference>
<evidence type="ECO:0000259" key="10">
    <source>
        <dbReference type="PROSITE" id="PS50157"/>
    </source>
</evidence>
<feature type="domain" description="C2H2-type" evidence="10">
    <location>
        <begin position="739"/>
        <end position="769"/>
    </location>
</feature>
<keyword evidence="6" id="KW-0238">DNA-binding</keyword>
<evidence type="ECO:0000256" key="2">
    <source>
        <dbReference type="ARBA" id="ARBA00022723"/>
    </source>
</evidence>
<evidence type="ECO:0000256" key="9">
    <source>
        <dbReference type="SAM" id="MobiDB-lite"/>
    </source>
</evidence>
<dbReference type="PANTHER" id="PTHR16515">
    <property type="entry name" value="PR DOMAIN ZINC FINGER PROTEIN"/>
    <property type="match status" value="1"/>
</dbReference>
<dbReference type="InterPro" id="IPR036236">
    <property type="entry name" value="Znf_C2H2_sf"/>
</dbReference>
<dbReference type="GO" id="GO:0005634">
    <property type="term" value="C:nucleus"/>
    <property type="evidence" value="ECO:0007669"/>
    <property type="project" value="UniProtKB-SubCell"/>
</dbReference>
<keyword evidence="2" id="KW-0479">Metal-binding</keyword>
<evidence type="ECO:0000313" key="12">
    <source>
        <dbReference type="Proteomes" id="UP000299102"/>
    </source>
</evidence>
<proteinExistence type="predicted"/>
<feature type="region of interest" description="Disordered" evidence="9">
    <location>
        <begin position="614"/>
        <end position="662"/>
    </location>
</feature>
<keyword evidence="7" id="KW-0539">Nucleus</keyword>
<feature type="domain" description="C2H2-type" evidence="10">
    <location>
        <begin position="359"/>
        <end position="386"/>
    </location>
</feature>
<dbReference type="PROSITE" id="PS00028">
    <property type="entry name" value="ZINC_FINGER_C2H2_1"/>
    <property type="match status" value="6"/>
</dbReference>
<evidence type="ECO:0000256" key="6">
    <source>
        <dbReference type="ARBA" id="ARBA00023125"/>
    </source>
</evidence>
<dbReference type="SUPFAM" id="SSF57667">
    <property type="entry name" value="beta-beta-alpha zinc fingers"/>
    <property type="match status" value="2"/>
</dbReference>
<evidence type="ECO:0000256" key="5">
    <source>
        <dbReference type="ARBA" id="ARBA00022833"/>
    </source>
</evidence>
<keyword evidence="4 8" id="KW-0863">Zinc-finger</keyword>
<feature type="domain" description="C2H2-type" evidence="10">
    <location>
        <begin position="410"/>
        <end position="440"/>
    </location>
</feature>
<feature type="domain" description="C2H2-type" evidence="10">
    <location>
        <begin position="902"/>
        <end position="930"/>
    </location>
</feature>
<evidence type="ECO:0000256" key="7">
    <source>
        <dbReference type="ARBA" id="ARBA00023242"/>
    </source>
</evidence>
<dbReference type="GO" id="GO:0008270">
    <property type="term" value="F:zinc ion binding"/>
    <property type="evidence" value="ECO:0007669"/>
    <property type="project" value="UniProtKB-KW"/>
</dbReference>
<dbReference type="InterPro" id="IPR013087">
    <property type="entry name" value="Znf_C2H2_type"/>
</dbReference>
<dbReference type="Gene3D" id="3.30.160.60">
    <property type="entry name" value="Classic Zinc Finger"/>
    <property type="match status" value="4"/>
</dbReference>
<evidence type="ECO:0000313" key="11">
    <source>
        <dbReference type="EMBL" id="GBP26280.1"/>
    </source>
</evidence>
<evidence type="ECO:0000256" key="3">
    <source>
        <dbReference type="ARBA" id="ARBA00022737"/>
    </source>
</evidence>
<dbReference type="Pfam" id="PF00096">
    <property type="entry name" value="zf-C2H2"/>
    <property type="match status" value="3"/>
</dbReference>
<comment type="caution">
    <text evidence="11">The sequence shown here is derived from an EMBL/GenBank/DDBJ whole genome shotgun (WGS) entry which is preliminary data.</text>
</comment>
<dbReference type="InterPro" id="IPR050331">
    <property type="entry name" value="Zinc_finger"/>
</dbReference>
<keyword evidence="3" id="KW-0677">Repeat</keyword>
<dbReference type="Proteomes" id="UP000299102">
    <property type="component" value="Unassembled WGS sequence"/>
</dbReference>
<dbReference type="AlphaFoldDB" id="A0A4C1UJD5"/>
<evidence type="ECO:0000256" key="4">
    <source>
        <dbReference type="ARBA" id="ARBA00022771"/>
    </source>
</evidence>
<evidence type="ECO:0000256" key="1">
    <source>
        <dbReference type="ARBA" id="ARBA00004123"/>
    </source>
</evidence>
<comment type="subcellular location">
    <subcellularLocation>
        <location evidence="1">Nucleus</location>
    </subcellularLocation>
</comment>